<gene>
    <name evidence="1" type="ORF">FF38_04794</name>
</gene>
<evidence type="ECO:0000313" key="2">
    <source>
        <dbReference type="Proteomes" id="UP000037069"/>
    </source>
</evidence>
<protein>
    <submittedName>
        <fullName evidence="1">Uncharacterized protein</fullName>
    </submittedName>
</protein>
<keyword evidence="2" id="KW-1185">Reference proteome</keyword>
<dbReference type="EMBL" id="JRES01001708">
    <property type="protein sequence ID" value="KNC20668.1"/>
    <property type="molecule type" value="Genomic_DNA"/>
</dbReference>
<dbReference type="AlphaFoldDB" id="A0A0L0BL44"/>
<proteinExistence type="predicted"/>
<sequence>MLVLLRSQSPPHRLRRDNRKLKFVFKSPLSRLQLYTKVTIVFKLVHKEYIRDKSVNKANQVVRQNFTHNRPIVFLTGHWQLTFMEFLVQYMSTLLKYLSYLNSDHSSPFNFRDAKTSLPFTTSIKSARAPVDLSTSPSNKSRFCFYSKEHIEVNLVLKYLDKESLVDYHSGSSKLPI</sequence>
<evidence type="ECO:0000313" key="1">
    <source>
        <dbReference type="EMBL" id="KNC20668.1"/>
    </source>
</evidence>
<dbReference type="Proteomes" id="UP000037069">
    <property type="component" value="Unassembled WGS sequence"/>
</dbReference>
<organism evidence="1 2">
    <name type="scientific">Lucilia cuprina</name>
    <name type="common">Green bottle fly</name>
    <name type="synonym">Australian sheep blowfly</name>
    <dbReference type="NCBI Taxonomy" id="7375"/>
    <lineage>
        <taxon>Eukaryota</taxon>
        <taxon>Metazoa</taxon>
        <taxon>Ecdysozoa</taxon>
        <taxon>Arthropoda</taxon>
        <taxon>Hexapoda</taxon>
        <taxon>Insecta</taxon>
        <taxon>Pterygota</taxon>
        <taxon>Neoptera</taxon>
        <taxon>Endopterygota</taxon>
        <taxon>Diptera</taxon>
        <taxon>Brachycera</taxon>
        <taxon>Muscomorpha</taxon>
        <taxon>Oestroidea</taxon>
        <taxon>Calliphoridae</taxon>
        <taxon>Luciliinae</taxon>
        <taxon>Lucilia</taxon>
    </lineage>
</organism>
<name>A0A0L0BL44_LUCCU</name>
<accession>A0A0L0BL44</accession>
<comment type="caution">
    <text evidence="1">The sequence shown here is derived from an EMBL/GenBank/DDBJ whole genome shotgun (WGS) entry which is preliminary data.</text>
</comment>
<reference evidence="1 2" key="1">
    <citation type="journal article" date="2015" name="Nat. Commun.">
        <title>Lucilia cuprina genome unlocks parasitic fly biology to underpin future interventions.</title>
        <authorList>
            <person name="Anstead C.A."/>
            <person name="Korhonen P.K."/>
            <person name="Young N.D."/>
            <person name="Hall R.S."/>
            <person name="Jex A.R."/>
            <person name="Murali S.C."/>
            <person name="Hughes D.S."/>
            <person name="Lee S.F."/>
            <person name="Perry T."/>
            <person name="Stroehlein A.J."/>
            <person name="Ansell B.R."/>
            <person name="Breugelmans B."/>
            <person name="Hofmann A."/>
            <person name="Qu J."/>
            <person name="Dugan S."/>
            <person name="Lee S.L."/>
            <person name="Chao H."/>
            <person name="Dinh H."/>
            <person name="Han Y."/>
            <person name="Doddapaneni H.V."/>
            <person name="Worley K.C."/>
            <person name="Muzny D.M."/>
            <person name="Ioannidis P."/>
            <person name="Waterhouse R.M."/>
            <person name="Zdobnov E.M."/>
            <person name="James P.J."/>
            <person name="Bagnall N.H."/>
            <person name="Kotze A.C."/>
            <person name="Gibbs R.A."/>
            <person name="Richards S."/>
            <person name="Batterham P."/>
            <person name="Gasser R.B."/>
        </authorList>
    </citation>
    <scope>NUCLEOTIDE SEQUENCE [LARGE SCALE GENOMIC DNA]</scope>
    <source>
        <strain evidence="1 2">LS</strain>
        <tissue evidence="1">Full body</tissue>
    </source>
</reference>